<gene>
    <name evidence="1" type="ORF">SMRZ_LOCUS2675</name>
</gene>
<evidence type="ECO:0000313" key="1">
    <source>
        <dbReference type="EMBL" id="VDO55678.1"/>
    </source>
</evidence>
<keyword evidence="2" id="KW-1185">Reference proteome</keyword>
<accession>A0A183LFV0</accession>
<reference evidence="1 2" key="1">
    <citation type="submission" date="2018-11" db="EMBL/GenBank/DDBJ databases">
        <authorList>
            <consortium name="Pathogen Informatics"/>
        </authorList>
    </citation>
    <scope>NUCLEOTIDE SEQUENCE [LARGE SCALE GENOMIC DNA]</scope>
    <source>
        <strain evidence="1 2">Zambia</strain>
    </source>
</reference>
<dbReference type="AlphaFoldDB" id="A0A183LFV0"/>
<dbReference type="EMBL" id="UZAI01000695">
    <property type="protein sequence ID" value="VDO55678.1"/>
    <property type="molecule type" value="Genomic_DNA"/>
</dbReference>
<protein>
    <submittedName>
        <fullName evidence="1">Uncharacterized protein</fullName>
    </submittedName>
</protein>
<organism evidence="1 2">
    <name type="scientific">Schistosoma margrebowiei</name>
    <dbReference type="NCBI Taxonomy" id="48269"/>
    <lineage>
        <taxon>Eukaryota</taxon>
        <taxon>Metazoa</taxon>
        <taxon>Spiralia</taxon>
        <taxon>Lophotrochozoa</taxon>
        <taxon>Platyhelminthes</taxon>
        <taxon>Trematoda</taxon>
        <taxon>Digenea</taxon>
        <taxon>Strigeidida</taxon>
        <taxon>Schistosomatoidea</taxon>
        <taxon>Schistosomatidae</taxon>
        <taxon>Schistosoma</taxon>
    </lineage>
</organism>
<name>A0A183LFV0_9TREM</name>
<proteinExistence type="predicted"/>
<sequence length="283" mass="31702">MKTSTSWGLGTTRMQLDDLDFADDLAILSHTQQQMQENSTGVAAASSASPKNPLDLLHQTCERLLNECADRNRKPLKFRFIEIDSMDHNCNYNQRNKMNTSVNDLDKINTFTIDNQNDPSKCSNEILDYSMKQMKYPYYTSNTSSSLCSTTSSTLHNSFTTYPFSCFTSSAFKLSNLPSNSLNDILISLQQGLINPDTLLLPSTSSNVHTTQQQSISSYVIPTTQTLKQDNPTNETYFEYLKLLTNFLSYLSLLKCLNTSNTTDCSNILNGNISGTSEEESNL</sequence>
<dbReference type="Proteomes" id="UP000277204">
    <property type="component" value="Unassembled WGS sequence"/>
</dbReference>
<evidence type="ECO:0000313" key="2">
    <source>
        <dbReference type="Proteomes" id="UP000277204"/>
    </source>
</evidence>